<dbReference type="Proteomes" id="UP000036313">
    <property type="component" value="Unassembled WGS sequence"/>
</dbReference>
<feature type="signal peptide" evidence="2">
    <location>
        <begin position="1"/>
        <end position="32"/>
    </location>
</feature>
<feature type="chain" id="PRO_5005285181" evidence="2">
    <location>
        <begin position="33"/>
        <end position="729"/>
    </location>
</feature>
<feature type="compositionally biased region" description="Basic and acidic residues" evidence="1">
    <location>
        <begin position="82"/>
        <end position="102"/>
    </location>
</feature>
<dbReference type="SUPFAM" id="SSF63829">
    <property type="entry name" value="Calcium-dependent phosphotriesterase"/>
    <property type="match status" value="2"/>
</dbReference>
<keyword evidence="2" id="KW-0732">Signal</keyword>
<comment type="caution">
    <text evidence="3">The sequence shown here is derived from an EMBL/GenBank/DDBJ whole genome shotgun (WGS) entry which is preliminary data.</text>
</comment>
<dbReference type="EMBL" id="JYNU01000032">
    <property type="protein sequence ID" value="KMO72306.1"/>
    <property type="molecule type" value="Genomic_DNA"/>
</dbReference>
<feature type="region of interest" description="Disordered" evidence="1">
    <location>
        <begin position="35"/>
        <end position="130"/>
    </location>
</feature>
<dbReference type="AlphaFoldDB" id="A0A0J6YHB9"/>
<dbReference type="InterPro" id="IPR015943">
    <property type="entry name" value="WD40/YVTN_repeat-like_dom_sf"/>
</dbReference>
<name>A0A0J6YHB9_9MYCO</name>
<accession>A0A0J6YHB9</accession>
<protein>
    <submittedName>
        <fullName evidence="3">Uncharacterized protein</fullName>
    </submittedName>
</protein>
<dbReference type="PATRIC" id="fig|1807.14.peg.4084"/>
<sequence precursor="true">MGWEKYVGRVGGLAVALGIGSAIAAVPAVAWAAPDDTPSVSATAGPSKASADKPAEKPAKKRGFGAKRAVTTKTTESESSDDEARTVAAPKDDDAEAQKDVETPAGSRLFKPLFTPRTATPRDDDSEPPAAAPMLLTMLATARQQVEERRADRAAAAATSSVVQASPSVVADPADTEIRGIPQGPVVVGSTGTIYQVTRDADGIRVSVVDSDGHVITTSDAIAGTSGSSIPVSRTDGSLVVVTTNDRATRSTLWSVNGQGEVTKIATVAGFTSGRPQVGVDGSLYFDTNIPFIFSPIGNIDYRTVRVSPTNTVRTYASNTSVTLANDGSAYLVSSQFGSRTLRAIGPDGKTKTFLLPSGADGMDPIRGEDGYIYLPVGVRTLFGGKTTRIYTMRDGDSTIRTVAGLPSIYTVKNDGIYLATVTYPGNVDQGEGSTSIYKINPTAITTPRIIDARLRSLQVGADGTIYATIKDPASTPVVVISPDGTSRSTLTLPGTAPFPTANNQVLGGGEQTDDNGYVTYTADGSNYLAVLKPDGSINRTIALPAGTVPGGVFFGPDGAAYQINQVRPLGGGPATAQILLTLSDDTFSPEVPGPVLGSGQADVHFAPNGSGYLILRNDPSFGVQIVGFDATGLTGVAQTLTYPVTTAYPIYPVETLAFGLDGTGYVASNAPDDPAVYAFTTTGVTKVLDLDDGTRPTAIPVVGPDGTVYVTTVSADGFTTVHTIAPVV</sequence>
<dbReference type="RefSeq" id="WP_048424462.1">
    <property type="nucleotide sequence ID" value="NZ_JYNU01000032.1"/>
</dbReference>
<organism evidence="3 4">
    <name type="scientific">Mycolicibacterium obuense</name>
    <dbReference type="NCBI Taxonomy" id="1807"/>
    <lineage>
        <taxon>Bacteria</taxon>
        <taxon>Bacillati</taxon>
        <taxon>Actinomycetota</taxon>
        <taxon>Actinomycetes</taxon>
        <taxon>Mycobacteriales</taxon>
        <taxon>Mycobacteriaceae</taxon>
        <taxon>Mycolicibacterium</taxon>
    </lineage>
</organism>
<evidence type="ECO:0000313" key="3">
    <source>
        <dbReference type="EMBL" id="KMO72306.1"/>
    </source>
</evidence>
<evidence type="ECO:0000256" key="1">
    <source>
        <dbReference type="SAM" id="MobiDB-lite"/>
    </source>
</evidence>
<evidence type="ECO:0000256" key="2">
    <source>
        <dbReference type="SAM" id="SignalP"/>
    </source>
</evidence>
<gene>
    <name evidence="3" type="ORF">MOBUDSM44075_04058</name>
</gene>
<dbReference type="Gene3D" id="2.130.10.10">
    <property type="entry name" value="YVTN repeat-like/Quinoprotein amine dehydrogenase"/>
    <property type="match status" value="1"/>
</dbReference>
<evidence type="ECO:0000313" key="4">
    <source>
        <dbReference type="Proteomes" id="UP000036313"/>
    </source>
</evidence>
<proteinExistence type="predicted"/>
<reference evidence="3 4" key="1">
    <citation type="journal article" date="2015" name="Genome Biol. Evol.">
        <title>Characterization of Three Mycobacterium spp. with Potential Use in Bioremediation by Genome Sequencing and Comparative Genomics.</title>
        <authorList>
            <person name="Das S."/>
            <person name="Pettersson B.M."/>
            <person name="Behra P.R."/>
            <person name="Ramesh M."/>
            <person name="Dasgupta S."/>
            <person name="Bhattacharya A."/>
            <person name="Kirsebom L.A."/>
        </authorList>
    </citation>
    <scope>NUCLEOTIDE SEQUENCE [LARGE SCALE GENOMIC DNA]</scope>
    <source>
        <strain evidence="3 4">DSM 44075</strain>
    </source>
</reference>